<sequence>MAVLSVIMMEIKSLTDNDLIEEIADRFILNNETSFPTLLSYLLMFTASQLSLLVFFTQQKKQRALFNLYWLLIALFFLVLAYDEVAQVHEKIPPPIAKQRFKDHGWVFAGVAVALTLAICFIPFFRKGPQPLVRQLFWGAAIFLSGAIVIEAIGGAYADFVTKDRIYGLIAVLEESVELLGIAYLNAVLVEHLGRLSFVLSFVRGGEHWLAAPESETRQKARFPEKKMGTTYTTEPAHESGAS</sequence>
<keyword evidence="2" id="KW-1133">Transmembrane helix</keyword>
<name>A0A0X3TQJ1_9RHOB</name>
<proteinExistence type="predicted"/>
<feature type="transmembrane region" description="Helical" evidence="2">
    <location>
        <begin position="105"/>
        <end position="125"/>
    </location>
</feature>
<gene>
    <name evidence="3" type="ORF">AVO45_08545</name>
</gene>
<dbReference type="AlphaFoldDB" id="A0A0X3TQJ1"/>
<feature type="transmembrane region" description="Helical" evidence="2">
    <location>
        <begin position="68"/>
        <end position="85"/>
    </location>
</feature>
<organism evidence="3 4">
    <name type="scientific">Ruegeria marisrubri</name>
    <dbReference type="NCBI Taxonomy" id="1685379"/>
    <lineage>
        <taxon>Bacteria</taxon>
        <taxon>Pseudomonadati</taxon>
        <taxon>Pseudomonadota</taxon>
        <taxon>Alphaproteobacteria</taxon>
        <taxon>Rhodobacterales</taxon>
        <taxon>Roseobacteraceae</taxon>
        <taxon>Ruegeria</taxon>
    </lineage>
</organism>
<comment type="caution">
    <text evidence="3">The sequence shown here is derived from an EMBL/GenBank/DDBJ whole genome shotgun (WGS) entry which is preliminary data.</text>
</comment>
<feature type="region of interest" description="Disordered" evidence="1">
    <location>
        <begin position="221"/>
        <end position="243"/>
    </location>
</feature>
<evidence type="ECO:0000313" key="3">
    <source>
        <dbReference type="EMBL" id="KUJ78007.1"/>
    </source>
</evidence>
<feature type="transmembrane region" description="Helical" evidence="2">
    <location>
        <begin position="38"/>
        <end position="56"/>
    </location>
</feature>
<evidence type="ECO:0000256" key="1">
    <source>
        <dbReference type="SAM" id="MobiDB-lite"/>
    </source>
</evidence>
<keyword evidence="2" id="KW-0812">Transmembrane</keyword>
<protein>
    <submittedName>
        <fullName evidence="3">Uncharacterized protein</fullName>
    </submittedName>
</protein>
<keyword evidence="2" id="KW-0472">Membrane</keyword>
<evidence type="ECO:0000256" key="2">
    <source>
        <dbReference type="SAM" id="Phobius"/>
    </source>
</evidence>
<accession>A0A0X3TQJ1</accession>
<reference evidence="4" key="1">
    <citation type="submission" date="2015-12" db="EMBL/GenBank/DDBJ databases">
        <authorList>
            <person name="Zhang G."/>
            <person name="Stingl U."/>
        </authorList>
    </citation>
    <scope>NUCLEOTIDE SEQUENCE [LARGE SCALE GENOMIC DNA]</scope>
    <source>
        <strain evidence="4">ZGT118</strain>
    </source>
</reference>
<feature type="transmembrane region" description="Helical" evidence="2">
    <location>
        <begin position="137"/>
        <end position="160"/>
    </location>
</feature>
<evidence type="ECO:0000313" key="4">
    <source>
        <dbReference type="Proteomes" id="UP000053791"/>
    </source>
</evidence>
<keyword evidence="4" id="KW-1185">Reference proteome</keyword>
<dbReference type="Proteomes" id="UP000053791">
    <property type="component" value="Unassembled WGS sequence"/>
</dbReference>
<dbReference type="EMBL" id="LQBQ01000023">
    <property type="protein sequence ID" value="KUJ78007.1"/>
    <property type="molecule type" value="Genomic_DNA"/>
</dbReference>